<keyword evidence="4 5" id="KW-0472">Membrane</keyword>
<evidence type="ECO:0000256" key="2">
    <source>
        <dbReference type="ARBA" id="ARBA00022692"/>
    </source>
</evidence>
<feature type="domain" description="Major facilitator superfamily (MFS) profile" evidence="6">
    <location>
        <begin position="1"/>
        <end position="477"/>
    </location>
</feature>
<dbReference type="Gene3D" id="3.60.21.10">
    <property type="match status" value="1"/>
</dbReference>
<dbReference type="PROSITE" id="PS50850">
    <property type="entry name" value="MFS"/>
    <property type="match status" value="1"/>
</dbReference>
<dbReference type="PANTHER" id="PTHR42718:SF49">
    <property type="entry name" value="EXPORT PROTEIN"/>
    <property type="match status" value="1"/>
</dbReference>
<evidence type="ECO:0000256" key="4">
    <source>
        <dbReference type="ARBA" id="ARBA00023136"/>
    </source>
</evidence>
<evidence type="ECO:0000256" key="5">
    <source>
        <dbReference type="SAM" id="Phobius"/>
    </source>
</evidence>
<feature type="transmembrane region" description="Helical" evidence="5">
    <location>
        <begin position="148"/>
        <end position="166"/>
    </location>
</feature>
<dbReference type="EMBL" id="ANFO01000065">
    <property type="protein sequence ID" value="KGQ13010.1"/>
    <property type="molecule type" value="Genomic_DNA"/>
</dbReference>
<comment type="subcellular location">
    <subcellularLocation>
        <location evidence="1">Membrane</location>
        <topology evidence="1">Multi-pass membrane protein</topology>
    </subcellularLocation>
</comment>
<accession>A0A0A2W3H3</accession>
<feature type="transmembrane region" description="Helical" evidence="5">
    <location>
        <begin position="334"/>
        <end position="352"/>
    </location>
</feature>
<comment type="caution">
    <text evidence="7">The sequence shown here is derived from an EMBL/GenBank/DDBJ whole genome shotgun (WGS) entry which is preliminary data.</text>
</comment>
<protein>
    <submittedName>
        <fullName evidence="7">Multidrug resistance protein stp</fullName>
    </submittedName>
</protein>
<dbReference type="GO" id="GO:0022857">
    <property type="term" value="F:transmembrane transporter activity"/>
    <property type="evidence" value="ECO:0007669"/>
    <property type="project" value="InterPro"/>
</dbReference>
<dbReference type="InterPro" id="IPR011701">
    <property type="entry name" value="MFS"/>
</dbReference>
<feature type="transmembrane region" description="Helical" evidence="5">
    <location>
        <begin position="117"/>
        <end position="142"/>
    </location>
</feature>
<dbReference type="AlphaFoldDB" id="A0A0A2W3H3"/>
<feature type="transmembrane region" description="Helical" evidence="5">
    <location>
        <begin position="278"/>
        <end position="298"/>
    </location>
</feature>
<feature type="transmembrane region" description="Helical" evidence="5">
    <location>
        <begin position="454"/>
        <end position="476"/>
    </location>
</feature>
<dbReference type="Proteomes" id="UP000030106">
    <property type="component" value="Unassembled WGS sequence"/>
</dbReference>
<evidence type="ECO:0000313" key="8">
    <source>
        <dbReference type="Proteomes" id="UP000030106"/>
    </source>
</evidence>
<feature type="transmembrane region" description="Helical" evidence="5">
    <location>
        <begin position="209"/>
        <end position="227"/>
    </location>
</feature>
<feature type="transmembrane region" description="Helical" evidence="5">
    <location>
        <begin position="239"/>
        <end position="258"/>
    </location>
</feature>
<dbReference type="CDD" id="cd17321">
    <property type="entry name" value="MFS_MMR_MDR_like"/>
    <property type="match status" value="1"/>
</dbReference>
<feature type="transmembrane region" description="Helical" evidence="5">
    <location>
        <begin position="178"/>
        <end position="197"/>
    </location>
</feature>
<reference evidence="7 8" key="1">
    <citation type="submission" date="2012-10" db="EMBL/GenBank/DDBJ databases">
        <title>Genome sequencing and analysis of entomopathogenic fungi Beauveria bassiana D1-5.</title>
        <authorList>
            <person name="Li Q."/>
            <person name="Wang L."/>
            <person name="Zhang Z."/>
            <person name="Wang Q."/>
            <person name="Ren J."/>
            <person name="Wang M."/>
            <person name="Xu W."/>
            <person name="Wang J."/>
            <person name="Lu Y."/>
            <person name="Du Q."/>
            <person name="Sun Z."/>
        </authorList>
    </citation>
    <scope>NUCLEOTIDE SEQUENCE [LARGE SCALE GENOMIC DNA]</scope>
    <source>
        <strain evidence="7 8">D1-5</strain>
    </source>
</reference>
<sequence>MTVIDTNIVGVVLPTIARGLDANFADMEWVIGAYVLCFSSLLLPAGSLADRFGRRRIFLFGIALFALASLACGAASTILMLNVARALQGVGSAFLLAPALAIIGHTFREPQARGRAWAIWGGMMGITMVLAPLAGGIISAYLGWRWAFYINIPICLLLAMVVLRTIDESRNPAAGKPDVHGISLFIAAMFSLTWALILAPERGWDSVEVMGRFIAAAWFFLFFALVERYKAQPMLDLRLFRSLPFIGAVLAMFTYAATAQVMTSLLPLMLQNVEGKTALASGVGMLPFALAMLLFPMVARWMAHRMAARWILAAGLALVGVGNLIIASGVLAQWPWLVIAGMAVLGSGGGILNGETQKAIMGTVPHERAGMASGISTTARFSGILQGFALLGAILAGHTRHTLILAMQASHLPVRDDFISQVVAGDVPRALALWPDQQALTLSTLIRHSYASGFSLMLACAALFAFFVALVVIFTLHVDFRFALFSDVHANLPALEAVLQDIDRHHINQIWCLGDVVDFAPWPNEVINLIRSRSIPVVMGNHDRRVAMDEPVTPLAKHSAAEQQAREQAIALSKRTLTEENRRWLSALPRSRAFHAGPLRILLVHASPDSLSEYVHRQFSCSQLMKWQTAHQFDVMVSGHTHYADIRELVRSDGRRLTIANTGAVGRIKPGEPQATWLMGHYHHGKLKLAVQTVNYDVAAVAQAIKDSPVPDFYAEELYQHGMACSRALSAF</sequence>
<keyword evidence="2 5" id="KW-0812">Transmembrane</keyword>
<dbReference type="SUPFAM" id="SSF56300">
    <property type="entry name" value="Metallo-dependent phosphatases"/>
    <property type="match status" value="1"/>
</dbReference>
<dbReference type="Pfam" id="PF07690">
    <property type="entry name" value="MFS_1"/>
    <property type="match status" value="1"/>
</dbReference>
<dbReference type="GO" id="GO:0016020">
    <property type="term" value="C:membrane"/>
    <property type="evidence" value="ECO:0007669"/>
    <property type="project" value="UniProtKB-SubCell"/>
</dbReference>
<dbReference type="Gene3D" id="1.20.1720.10">
    <property type="entry name" value="Multidrug resistance protein D"/>
    <property type="match status" value="1"/>
</dbReference>
<dbReference type="CDD" id="cd00838">
    <property type="entry name" value="MPP_superfamily"/>
    <property type="match status" value="1"/>
</dbReference>
<feature type="transmembrane region" description="Helical" evidence="5">
    <location>
        <begin position="310"/>
        <end position="328"/>
    </location>
</feature>
<feature type="transmembrane region" description="Helical" evidence="5">
    <location>
        <begin position="29"/>
        <end position="45"/>
    </location>
</feature>
<name>A0A0A2W3H3_BEABA</name>
<gene>
    <name evidence="7" type="ORF">BBAD15_g1258</name>
</gene>
<dbReference type="Gene3D" id="1.20.1250.20">
    <property type="entry name" value="MFS general substrate transporter like domains"/>
    <property type="match status" value="1"/>
</dbReference>
<organism evidence="7 8">
    <name type="scientific">Beauveria bassiana D1-5</name>
    <dbReference type="NCBI Taxonomy" id="1245745"/>
    <lineage>
        <taxon>Eukaryota</taxon>
        <taxon>Fungi</taxon>
        <taxon>Dikarya</taxon>
        <taxon>Ascomycota</taxon>
        <taxon>Pezizomycotina</taxon>
        <taxon>Sordariomycetes</taxon>
        <taxon>Hypocreomycetidae</taxon>
        <taxon>Hypocreales</taxon>
        <taxon>Cordycipitaceae</taxon>
        <taxon>Beauveria</taxon>
    </lineage>
</organism>
<evidence type="ECO:0000256" key="1">
    <source>
        <dbReference type="ARBA" id="ARBA00004141"/>
    </source>
</evidence>
<dbReference type="HOGENOM" id="CLU_378535_0_0_1"/>
<dbReference type="PANTHER" id="PTHR42718">
    <property type="entry name" value="MAJOR FACILITATOR SUPERFAMILY MULTIDRUG TRANSPORTER MFSC"/>
    <property type="match status" value="1"/>
</dbReference>
<dbReference type="Pfam" id="PF12850">
    <property type="entry name" value="Metallophos_2"/>
    <property type="match status" value="1"/>
</dbReference>
<evidence type="ECO:0000256" key="3">
    <source>
        <dbReference type="ARBA" id="ARBA00022989"/>
    </source>
</evidence>
<dbReference type="InterPro" id="IPR024654">
    <property type="entry name" value="Calcineurin-like_PHP_lpxH"/>
</dbReference>
<feature type="transmembrane region" description="Helical" evidence="5">
    <location>
        <begin position="57"/>
        <end position="80"/>
    </location>
</feature>
<keyword evidence="3 5" id="KW-1133">Transmembrane helix</keyword>
<dbReference type="InterPro" id="IPR036259">
    <property type="entry name" value="MFS_trans_sf"/>
</dbReference>
<dbReference type="InterPro" id="IPR029052">
    <property type="entry name" value="Metallo-depent_PP-like"/>
</dbReference>
<dbReference type="InterPro" id="IPR020846">
    <property type="entry name" value="MFS_dom"/>
</dbReference>
<evidence type="ECO:0000259" key="6">
    <source>
        <dbReference type="PROSITE" id="PS50850"/>
    </source>
</evidence>
<evidence type="ECO:0000313" key="7">
    <source>
        <dbReference type="EMBL" id="KGQ13010.1"/>
    </source>
</evidence>
<feature type="transmembrane region" description="Helical" evidence="5">
    <location>
        <begin position="86"/>
        <end position="105"/>
    </location>
</feature>
<proteinExistence type="predicted"/>
<dbReference type="SUPFAM" id="SSF103473">
    <property type="entry name" value="MFS general substrate transporter"/>
    <property type="match status" value="1"/>
</dbReference>